<proteinExistence type="predicted"/>
<dbReference type="AlphaFoldDB" id="A0A5M3MZB1"/>
<sequence length="152" mass="14769">MKFFVTAAALVSLVPAILAATINTPTNVVECEPIQFTWTGGQAPYYLSLIPAGQPSANPLKTFPSQTGTSYSWTVDLQSGTALSAALKDSTGAIAYSDKFSVMAGTSTSCANTTVSEGGGSGSSSGGSSGGSSGSSGGSSTSGSGSSPSGSS</sequence>
<dbReference type="GeneID" id="19207360"/>
<accession>A0A5M3MZB1</accession>
<feature type="compositionally biased region" description="Gly residues" evidence="1">
    <location>
        <begin position="117"/>
        <end position="137"/>
    </location>
</feature>
<feature type="region of interest" description="Disordered" evidence="1">
    <location>
        <begin position="111"/>
        <end position="152"/>
    </location>
</feature>
<feature type="compositionally biased region" description="Low complexity" evidence="1">
    <location>
        <begin position="138"/>
        <end position="152"/>
    </location>
</feature>
<evidence type="ECO:0000313" key="3">
    <source>
        <dbReference type="EMBL" id="EIW83975.1"/>
    </source>
</evidence>
<dbReference type="Proteomes" id="UP000053558">
    <property type="component" value="Unassembled WGS sequence"/>
</dbReference>
<feature type="signal peptide" evidence="2">
    <location>
        <begin position="1"/>
        <end position="19"/>
    </location>
</feature>
<dbReference type="PANTHER" id="PTHR37487">
    <property type="entry name" value="CHROMOSOME 1, WHOLE GENOME SHOTGUN SEQUENCE"/>
    <property type="match status" value="1"/>
</dbReference>
<dbReference type="RefSeq" id="XP_007765265.1">
    <property type="nucleotide sequence ID" value="XM_007767075.1"/>
</dbReference>
<reference evidence="4" key="1">
    <citation type="journal article" date="2012" name="Science">
        <title>The Paleozoic origin of enzymatic lignin decomposition reconstructed from 31 fungal genomes.</title>
        <authorList>
            <person name="Floudas D."/>
            <person name="Binder M."/>
            <person name="Riley R."/>
            <person name="Barry K."/>
            <person name="Blanchette R.A."/>
            <person name="Henrissat B."/>
            <person name="Martinez A.T."/>
            <person name="Otillar R."/>
            <person name="Spatafora J.W."/>
            <person name="Yadav J.S."/>
            <person name="Aerts A."/>
            <person name="Benoit I."/>
            <person name="Boyd A."/>
            <person name="Carlson A."/>
            <person name="Copeland A."/>
            <person name="Coutinho P.M."/>
            <person name="de Vries R.P."/>
            <person name="Ferreira P."/>
            <person name="Findley K."/>
            <person name="Foster B."/>
            <person name="Gaskell J."/>
            <person name="Glotzer D."/>
            <person name="Gorecki P."/>
            <person name="Heitman J."/>
            <person name="Hesse C."/>
            <person name="Hori C."/>
            <person name="Igarashi K."/>
            <person name="Jurgens J.A."/>
            <person name="Kallen N."/>
            <person name="Kersten P."/>
            <person name="Kohler A."/>
            <person name="Kuees U."/>
            <person name="Kumar T.K.A."/>
            <person name="Kuo A."/>
            <person name="LaButti K."/>
            <person name="Larrondo L.F."/>
            <person name="Lindquist E."/>
            <person name="Ling A."/>
            <person name="Lombard V."/>
            <person name="Lucas S."/>
            <person name="Lundell T."/>
            <person name="Martin R."/>
            <person name="McLaughlin D.J."/>
            <person name="Morgenstern I."/>
            <person name="Morin E."/>
            <person name="Murat C."/>
            <person name="Nagy L.G."/>
            <person name="Nolan M."/>
            <person name="Ohm R.A."/>
            <person name="Patyshakuliyeva A."/>
            <person name="Rokas A."/>
            <person name="Ruiz-Duenas F.J."/>
            <person name="Sabat G."/>
            <person name="Salamov A."/>
            <person name="Samejima M."/>
            <person name="Schmutz J."/>
            <person name="Slot J.C."/>
            <person name="St John F."/>
            <person name="Stenlid J."/>
            <person name="Sun H."/>
            <person name="Sun S."/>
            <person name="Syed K."/>
            <person name="Tsang A."/>
            <person name="Wiebenga A."/>
            <person name="Young D."/>
            <person name="Pisabarro A."/>
            <person name="Eastwood D.C."/>
            <person name="Martin F."/>
            <person name="Cullen D."/>
            <person name="Grigoriev I.V."/>
            <person name="Hibbett D.S."/>
        </authorList>
    </citation>
    <scope>NUCLEOTIDE SEQUENCE [LARGE SCALE GENOMIC DNA]</scope>
    <source>
        <strain evidence="4">RWD-64-598 SS2</strain>
    </source>
</reference>
<gene>
    <name evidence="3" type="ORF">CONPUDRAFT_49912</name>
</gene>
<keyword evidence="2" id="KW-0732">Signal</keyword>
<dbReference type="OrthoDB" id="3362246at2759"/>
<dbReference type="PANTHER" id="PTHR37487:SF2">
    <property type="entry name" value="EXPRESSED PROTEIN"/>
    <property type="match status" value="1"/>
</dbReference>
<organism evidence="3 4">
    <name type="scientific">Coniophora puteana (strain RWD-64-598)</name>
    <name type="common">Brown rot fungus</name>
    <dbReference type="NCBI Taxonomy" id="741705"/>
    <lineage>
        <taxon>Eukaryota</taxon>
        <taxon>Fungi</taxon>
        <taxon>Dikarya</taxon>
        <taxon>Basidiomycota</taxon>
        <taxon>Agaricomycotina</taxon>
        <taxon>Agaricomycetes</taxon>
        <taxon>Agaricomycetidae</taxon>
        <taxon>Boletales</taxon>
        <taxon>Coniophorineae</taxon>
        <taxon>Coniophoraceae</taxon>
        <taxon>Coniophora</taxon>
    </lineage>
</organism>
<dbReference type="KEGG" id="cput:CONPUDRAFT_49912"/>
<keyword evidence="4" id="KW-1185">Reference proteome</keyword>
<comment type="caution">
    <text evidence="3">The sequence shown here is derived from an EMBL/GenBank/DDBJ whole genome shotgun (WGS) entry which is preliminary data.</text>
</comment>
<name>A0A5M3MZB1_CONPW</name>
<feature type="chain" id="PRO_5024353659" evidence="2">
    <location>
        <begin position="20"/>
        <end position="152"/>
    </location>
</feature>
<evidence type="ECO:0000256" key="2">
    <source>
        <dbReference type="SAM" id="SignalP"/>
    </source>
</evidence>
<dbReference type="EMBL" id="JH711575">
    <property type="protein sequence ID" value="EIW83975.1"/>
    <property type="molecule type" value="Genomic_DNA"/>
</dbReference>
<evidence type="ECO:0000313" key="4">
    <source>
        <dbReference type="Proteomes" id="UP000053558"/>
    </source>
</evidence>
<protein>
    <submittedName>
        <fullName evidence="3">Uncharacterized protein</fullName>
    </submittedName>
</protein>
<dbReference type="OMA" id="IIECQPA"/>
<evidence type="ECO:0000256" key="1">
    <source>
        <dbReference type="SAM" id="MobiDB-lite"/>
    </source>
</evidence>